<gene>
    <name evidence="1" type="ORF">EU93_0109</name>
</gene>
<dbReference type="Proteomes" id="UP000030491">
    <property type="component" value="Unassembled WGS sequence"/>
</dbReference>
<dbReference type="OrthoDB" id="7860228at2"/>
<sequence>MSRIITTVISFRIESTFEEWVKIFDSQEAQRRHSEFDIKPLFRGLCMDDPKKVICIHQAPEGNIQKFVQANSEWIKSHKVDFSTMEESSWI</sequence>
<evidence type="ECO:0000313" key="2">
    <source>
        <dbReference type="Proteomes" id="UP000030491"/>
    </source>
</evidence>
<comment type="caution">
    <text evidence="1">The sequence shown here is derived from an EMBL/GenBank/DDBJ whole genome shotgun (WGS) entry which is preliminary data.</text>
</comment>
<organism evidence="1 2">
    <name type="scientific">Prochlorococcus marinus str. MIT 9116</name>
    <dbReference type="NCBI Taxonomy" id="167544"/>
    <lineage>
        <taxon>Bacteria</taxon>
        <taxon>Bacillati</taxon>
        <taxon>Cyanobacteriota</taxon>
        <taxon>Cyanophyceae</taxon>
        <taxon>Synechococcales</taxon>
        <taxon>Prochlorococcaceae</taxon>
        <taxon>Prochlorococcus</taxon>
    </lineage>
</organism>
<protein>
    <recommendedName>
        <fullName evidence="3">DUF3764 domain-containing protein</fullName>
    </recommendedName>
</protein>
<accession>A0A0A1ZVR4</accession>
<dbReference type="Pfam" id="PF12594">
    <property type="entry name" value="DUF3764"/>
    <property type="match status" value="1"/>
</dbReference>
<dbReference type="RefSeq" id="WP_032512872.1">
    <property type="nucleotide sequence ID" value="NZ_JNAJ01000003.1"/>
</dbReference>
<dbReference type="AlphaFoldDB" id="A0A0A1ZVR4"/>
<name>A0A0A1ZVR4_PROMR</name>
<dbReference type="InterPro" id="IPR022240">
    <property type="entry name" value="DUF3764"/>
</dbReference>
<evidence type="ECO:0000313" key="1">
    <source>
        <dbReference type="EMBL" id="KGF93480.1"/>
    </source>
</evidence>
<dbReference type="EMBL" id="JNAJ01000003">
    <property type="protein sequence ID" value="KGF93480.1"/>
    <property type="molecule type" value="Genomic_DNA"/>
</dbReference>
<proteinExistence type="predicted"/>
<reference evidence="2" key="1">
    <citation type="journal article" date="2014" name="Sci. Data">
        <title>Genomes of diverse isolates of the marine cyanobacterium Prochlorococcus.</title>
        <authorList>
            <person name="Biller S."/>
            <person name="Berube P."/>
            <person name="Thompson J."/>
            <person name="Kelly L."/>
            <person name="Roggensack S."/>
            <person name="Awad L."/>
            <person name="Roache-Johnson K."/>
            <person name="Ding H."/>
            <person name="Giovannoni S.J."/>
            <person name="Moore L.R."/>
            <person name="Chisholm S.W."/>
        </authorList>
    </citation>
    <scope>NUCLEOTIDE SEQUENCE [LARGE SCALE GENOMIC DNA]</scope>
</reference>
<evidence type="ECO:0008006" key="3">
    <source>
        <dbReference type="Google" id="ProtNLM"/>
    </source>
</evidence>